<dbReference type="GO" id="GO:0061630">
    <property type="term" value="F:ubiquitin protein ligase activity"/>
    <property type="evidence" value="ECO:0007669"/>
    <property type="project" value="InterPro"/>
</dbReference>
<reference evidence="12" key="1">
    <citation type="submission" date="2022-07" db="EMBL/GenBank/DDBJ databases">
        <title>Genome Sequence of Xylaria arbuscula.</title>
        <authorList>
            <person name="Buettner E."/>
        </authorList>
    </citation>
    <scope>NUCLEOTIDE SEQUENCE</scope>
    <source>
        <strain evidence="12">VT107</strain>
    </source>
</reference>
<evidence type="ECO:0000256" key="5">
    <source>
        <dbReference type="ARBA" id="ARBA00022723"/>
    </source>
</evidence>
<dbReference type="InterPro" id="IPR013144">
    <property type="entry name" value="CRA_dom"/>
</dbReference>
<feature type="zinc finger region" description="RING-Gid-type" evidence="8">
    <location>
        <begin position="522"/>
        <end position="583"/>
    </location>
</feature>
<feature type="compositionally biased region" description="Polar residues" evidence="9">
    <location>
        <begin position="139"/>
        <end position="151"/>
    </location>
</feature>
<evidence type="ECO:0000256" key="6">
    <source>
        <dbReference type="ARBA" id="ARBA00022771"/>
    </source>
</evidence>
<dbReference type="PROSITE" id="PS51867">
    <property type="entry name" value="ZF_RING_GID"/>
    <property type="match status" value="1"/>
</dbReference>
<dbReference type="InterPro" id="IPR006595">
    <property type="entry name" value="CTLH_C"/>
</dbReference>
<dbReference type="PANTHER" id="PTHR12170:SF2">
    <property type="entry name" value="E3 UBIQUITIN-PROTEIN TRANSFERASE MAEA"/>
    <property type="match status" value="1"/>
</dbReference>
<evidence type="ECO:0000313" key="13">
    <source>
        <dbReference type="Proteomes" id="UP001148614"/>
    </source>
</evidence>
<proteinExistence type="inferred from homology"/>
<dbReference type="InterPro" id="IPR044063">
    <property type="entry name" value="ZF_RING_GID"/>
</dbReference>
<dbReference type="PANTHER" id="PTHR12170">
    <property type="entry name" value="MACROPHAGE ERYTHROBLAST ATTACHER-RELATED"/>
    <property type="match status" value="1"/>
</dbReference>
<dbReference type="InterPro" id="IPR045098">
    <property type="entry name" value="Fyv10_fam"/>
</dbReference>
<evidence type="ECO:0000259" key="10">
    <source>
        <dbReference type="PROSITE" id="PS50897"/>
    </source>
</evidence>
<dbReference type="SMART" id="SM00757">
    <property type="entry name" value="CRA"/>
    <property type="match status" value="1"/>
</dbReference>
<evidence type="ECO:0000256" key="3">
    <source>
        <dbReference type="ARBA" id="ARBA00010615"/>
    </source>
</evidence>
<evidence type="ECO:0000256" key="2">
    <source>
        <dbReference type="ARBA" id="ARBA00004496"/>
    </source>
</evidence>
<evidence type="ECO:0000259" key="11">
    <source>
        <dbReference type="PROSITE" id="PS51867"/>
    </source>
</evidence>
<dbReference type="SMART" id="SM00667">
    <property type="entry name" value="LisH"/>
    <property type="match status" value="1"/>
</dbReference>
<comment type="function">
    <text evidence="1">Involved in the proteasome-dependent degradation of fructose-1,6-bisphosphatase.</text>
</comment>
<evidence type="ECO:0000256" key="4">
    <source>
        <dbReference type="ARBA" id="ARBA00022490"/>
    </source>
</evidence>
<dbReference type="GO" id="GO:0034657">
    <property type="term" value="C:GID complex"/>
    <property type="evidence" value="ECO:0007669"/>
    <property type="project" value="TreeGrafter"/>
</dbReference>
<keyword evidence="7" id="KW-0862">Zinc</keyword>
<dbReference type="GO" id="GO:0043161">
    <property type="term" value="P:proteasome-mediated ubiquitin-dependent protein catabolic process"/>
    <property type="evidence" value="ECO:0007669"/>
    <property type="project" value="InterPro"/>
</dbReference>
<evidence type="ECO:0000256" key="9">
    <source>
        <dbReference type="SAM" id="MobiDB-lite"/>
    </source>
</evidence>
<dbReference type="InterPro" id="IPR006594">
    <property type="entry name" value="LisH"/>
</dbReference>
<dbReference type="AlphaFoldDB" id="A0A9W8NAJ6"/>
<dbReference type="SMART" id="SM00668">
    <property type="entry name" value="CTLH"/>
    <property type="match status" value="1"/>
</dbReference>
<dbReference type="Pfam" id="PF10607">
    <property type="entry name" value="CTLH"/>
    <property type="match status" value="1"/>
</dbReference>
<dbReference type="PROSITE" id="PS50896">
    <property type="entry name" value="LISH"/>
    <property type="match status" value="1"/>
</dbReference>
<comment type="subcellular location">
    <subcellularLocation>
        <location evidence="2">Cytoplasm</location>
    </subcellularLocation>
</comment>
<comment type="similarity">
    <text evidence="3">Belongs to the FYV10 family.</text>
</comment>
<dbReference type="PROSITE" id="PS50897">
    <property type="entry name" value="CTLH"/>
    <property type="match status" value="1"/>
</dbReference>
<dbReference type="Proteomes" id="UP001148614">
    <property type="component" value="Unassembled WGS sequence"/>
</dbReference>
<organism evidence="12 13">
    <name type="scientific">Xylaria arbuscula</name>
    <dbReference type="NCBI Taxonomy" id="114810"/>
    <lineage>
        <taxon>Eukaryota</taxon>
        <taxon>Fungi</taxon>
        <taxon>Dikarya</taxon>
        <taxon>Ascomycota</taxon>
        <taxon>Pezizomycotina</taxon>
        <taxon>Sordariomycetes</taxon>
        <taxon>Xylariomycetidae</taxon>
        <taxon>Xylariales</taxon>
        <taxon>Xylariaceae</taxon>
        <taxon>Xylaria</taxon>
    </lineage>
</organism>
<dbReference type="VEuPathDB" id="FungiDB:F4678DRAFT_96097"/>
<keyword evidence="5" id="KW-0479">Metal-binding</keyword>
<feature type="region of interest" description="Disordered" evidence="9">
    <location>
        <begin position="128"/>
        <end position="155"/>
    </location>
</feature>
<feature type="domain" description="RING-Gid-type" evidence="11">
    <location>
        <begin position="522"/>
        <end position="583"/>
    </location>
</feature>
<evidence type="ECO:0000256" key="8">
    <source>
        <dbReference type="PROSITE-ProRule" id="PRU01215"/>
    </source>
</evidence>
<evidence type="ECO:0000256" key="7">
    <source>
        <dbReference type="ARBA" id="ARBA00022833"/>
    </source>
</evidence>
<feature type="domain" description="CTLH" evidence="10">
    <location>
        <begin position="348"/>
        <end position="407"/>
    </location>
</feature>
<protein>
    <recommendedName>
        <fullName evidence="14">Protein FYV10</fullName>
    </recommendedName>
</protein>
<evidence type="ECO:0008006" key="14">
    <source>
        <dbReference type="Google" id="ProtNLM"/>
    </source>
</evidence>
<name>A0A9W8NAJ6_9PEZI</name>
<evidence type="ECO:0000256" key="1">
    <source>
        <dbReference type="ARBA" id="ARBA00002343"/>
    </source>
</evidence>
<dbReference type="GO" id="GO:0005634">
    <property type="term" value="C:nucleus"/>
    <property type="evidence" value="ECO:0007669"/>
    <property type="project" value="TreeGrafter"/>
</dbReference>
<evidence type="ECO:0000313" key="12">
    <source>
        <dbReference type="EMBL" id="KAJ3566424.1"/>
    </source>
</evidence>
<accession>A0A9W8NAJ6</accession>
<sequence>MAKTGDRAQVAQIASSSQSWRAAFLSSNCTPQPRLETDLGVTYEPPDFVGLILLAGEDDVMYIIQGHTPECTHEWEWERTGSYPVHPAADWLEVPVRGGSPSKSHPPAHPTYILKSFQWGHSAVMPLHPLNLPKPGQPEHSQGSNSNSITRHPTPCLCRPNPPTPKLPKPILQQRFELQIHQILTMGDHESSKLDHENHLLLDQPLLQLPVELLRKNLRSARFEVEKDGSFVKETLKKTATDSVNGRISQQDVLKTLDSMITRVKGVKRKLTAFSEEENRLHRHEEARVKHLTELYGMYSVDDVKYEGWSRTRLDRLLTDYLLRQGYVNSARALAKERGIELLVDVDIFEQMNRIRQCLLSGSVQEALAWCTAGDTKKELRKMGSNLEFMLRYQQYIELVRKSVHTQPSEALAHARKHLWPYRETYPKEVFHACGLLSMLPEHAARIEPYRELYSPARWQMLADLFTTTHHSLLSLPSIPLLHIALSSGLSALKTPACHSIHPNSAAAPSHHTSLSLATSVCPICSTELNELARNVPHALHSKSHVEPDLLLLPNGRAYGKARLEEYAKKAGLPDGMVKDLRTGEVYNVQLLKKVYIS</sequence>
<dbReference type="EMBL" id="JANPWZ010001358">
    <property type="protein sequence ID" value="KAJ3566424.1"/>
    <property type="molecule type" value="Genomic_DNA"/>
</dbReference>
<keyword evidence="4" id="KW-0963">Cytoplasm</keyword>
<keyword evidence="6 8" id="KW-0863">Zinc-finger</keyword>
<keyword evidence="13" id="KW-1185">Reference proteome</keyword>
<gene>
    <name evidence="12" type="ORF">NPX13_g7133</name>
</gene>
<comment type="caution">
    <text evidence="12">The sequence shown here is derived from an EMBL/GenBank/DDBJ whole genome shotgun (WGS) entry which is preliminary data.</text>
</comment>
<dbReference type="GO" id="GO:0008270">
    <property type="term" value="F:zinc ion binding"/>
    <property type="evidence" value="ECO:0007669"/>
    <property type="project" value="UniProtKB-KW"/>
</dbReference>
<dbReference type="InterPro" id="IPR024964">
    <property type="entry name" value="CTLH/CRA"/>
</dbReference>
<dbReference type="GO" id="GO:0005737">
    <property type="term" value="C:cytoplasm"/>
    <property type="evidence" value="ECO:0007669"/>
    <property type="project" value="UniProtKB-SubCell"/>
</dbReference>